<dbReference type="Gene3D" id="3.40.1550.10">
    <property type="entry name" value="CheC-like"/>
    <property type="match status" value="1"/>
</dbReference>
<dbReference type="PANTHER" id="PTHR39452">
    <property type="entry name" value="CHEY-P PHOSPHATASE CHEX"/>
    <property type="match status" value="1"/>
</dbReference>
<dbReference type="Proteomes" id="UP000318521">
    <property type="component" value="Unassembled WGS sequence"/>
</dbReference>
<evidence type="ECO:0000259" key="2">
    <source>
        <dbReference type="Pfam" id="PF04509"/>
    </source>
</evidence>
<dbReference type="GO" id="GO:0006935">
    <property type="term" value="P:chemotaxis"/>
    <property type="evidence" value="ECO:0007669"/>
    <property type="project" value="UniProtKB-KW"/>
</dbReference>
<dbReference type="AlphaFoldDB" id="A0A553ZWG4"/>
<dbReference type="SUPFAM" id="SSF103039">
    <property type="entry name" value="CheC-like"/>
    <property type="match status" value="1"/>
</dbReference>
<dbReference type="CDD" id="cd17906">
    <property type="entry name" value="CheX"/>
    <property type="match status" value="1"/>
</dbReference>
<keyword evidence="4" id="KW-1185">Reference proteome</keyword>
<evidence type="ECO:0000313" key="4">
    <source>
        <dbReference type="Proteomes" id="UP000318521"/>
    </source>
</evidence>
<name>A0A553ZWG4_9BACI</name>
<dbReference type="Pfam" id="PF04509">
    <property type="entry name" value="CheC"/>
    <property type="match status" value="1"/>
</dbReference>
<proteinExistence type="predicted"/>
<dbReference type="InterPro" id="IPR028976">
    <property type="entry name" value="CheC-like_sf"/>
</dbReference>
<reference evidence="3 4" key="1">
    <citation type="submission" date="2019-07" db="EMBL/GenBank/DDBJ databases">
        <authorList>
            <person name="Park Y.J."/>
            <person name="Jeong S.E."/>
            <person name="Jung H.S."/>
        </authorList>
    </citation>
    <scope>NUCLEOTIDE SEQUENCE [LARGE SCALE GENOMIC DNA]</scope>
    <source>
        <strain evidence="4">P16(2019)</strain>
    </source>
</reference>
<keyword evidence="1" id="KW-0145">Chemotaxis</keyword>
<comment type="caution">
    <text evidence="3">The sequence shown here is derived from an EMBL/GenBank/DDBJ whole genome shotgun (WGS) entry which is preliminary data.</text>
</comment>
<dbReference type="GO" id="GO:0016787">
    <property type="term" value="F:hydrolase activity"/>
    <property type="evidence" value="ECO:0007669"/>
    <property type="project" value="InterPro"/>
</dbReference>
<sequence>MNANYVNAIIRATKGILTNHLGAGVTLHVPNQGTGSVSSNDISVILGVKGNLIGQIICSFNKDTAKNIVGTMMGGMTIETLDEMGWSAVQEFGNWIAGTTATELSTEGCIIDVTPPVTNEGLSTFHSSEKYISLLLESTIGMVHIHMSFQEVEAKIRS</sequence>
<evidence type="ECO:0000256" key="1">
    <source>
        <dbReference type="ARBA" id="ARBA00022500"/>
    </source>
</evidence>
<dbReference type="InterPro" id="IPR007597">
    <property type="entry name" value="CheC"/>
</dbReference>
<dbReference type="RefSeq" id="WP_143849688.1">
    <property type="nucleotide sequence ID" value="NZ_VLXZ01000009.1"/>
</dbReference>
<gene>
    <name evidence="3" type="ORF">FN960_15175</name>
</gene>
<dbReference type="PANTHER" id="PTHR39452:SF1">
    <property type="entry name" value="CHEY-P PHOSPHATASE CHEX"/>
    <property type="match status" value="1"/>
</dbReference>
<dbReference type="OrthoDB" id="9788100at2"/>
<dbReference type="EMBL" id="VLXZ01000009">
    <property type="protein sequence ID" value="TSB45820.1"/>
    <property type="molecule type" value="Genomic_DNA"/>
</dbReference>
<evidence type="ECO:0000313" key="3">
    <source>
        <dbReference type="EMBL" id="TSB45820.1"/>
    </source>
</evidence>
<dbReference type="InterPro" id="IPR038756">
    <property type="entry name" value="CheX-like"/>
</dbReference>
<feature type="domain" description="CheC-like protein" evidence="2">
    <location>
        <begin position="84"/>
        <end position="119"/>
    </location>
</feature>
<accession>A0A553ZWG4</accession>
<organism evidence="3 4">
    <name type="scientific">Alkalicoccobacillus porphyridii</name>
    <dbReference type="NCBI Taxonomy" id="2597270"/>
    <lineage>
        <taxon>Bacteria</taxon>
        <taxon>Bacillati</taxon>
        <taxon>Bacillota</taxon>
        <taxon>Bacilli</taxon>
        <taxon>Bacillales</taxon>
        <taxon>Bacillaceae</taxon>
        <taxon>Alkalicoccobacillus</taxon>
    </lineage>
</organism>
<protein>
    <submittedName>
        <fullName evidence="3">Chemotaxis protein CheX</fullName>
    </submittedName>
</protein>